<gene>
    <name evidence="3" type="ORF">BAR1_03525</name>
</gene>
<evidence type="ECO:0000313" key="3">
    <source>
        <dbReference type="EMBL" id="AXX97080.1"/>
    </source>
</evidence>
<protein>
    <submittedName>
        <fullName evidence="3">GNAT family N-acetyltransferase</fullName>
    </submittedName>
</protein>
<dbReference type="InterPro" id="IPR000182">
    <property type="entry name" value="GNAT_dom"/>
</dbReference>
<keyword evidence="4" id="KW-1185">Reference proteome</keyword>
<dbReference type="KEGG" id="pamo:BAR1_03525"/>
<keyword evidence="3" id="KW-0808">Transferase</keyword>
<evidence type="ECO:0000256" key="1">
    <source>
        <dbReference type="SAM" id="SignalP"/>
    </source>
</evidence>
<dbReference type="PROSITE" id="PS51186">
    <property type="entry name" value="GNAT"/>
    <property type="match status" value="1"/>
</dbReference>
<dbReference type="Proteomes" id="UP000261704">
    <property type="component" value="Chromosome"/>
</dbReference>
<name>A0A347UE02_9RHOB</name>
<dbReference type="OrthoDB" id="6172743at2"/>
<dbReference type="InterPro" id="IPR016181">
    <property type="entry name" value="Acyl_CoA_acyltransferase"/>
</dbReference>
<feature type="domain" description="N-acetyltransferase" evidence="2">
    <location>
        <begin position="109"/>
        <end position="258"/>
    </location>
</feature>
<dbReference type="PROSITE" id="PS51318">
    <property type="entry name" value="TAT"/>
    <property type="match status" value="1"/>
</dbReference>
<sequence>MNRRQFTTRLAALFAAPALPASAVSAAASAPVAAPIAVSTGASSWASYLMAMHKTCTPTMLKSVLNVSEGMAETLHSRMVSEGIIQDGNRVVREVKQRIKSALETPDMPRTRPAVAEDMDALADIWFDGWFEAHADHVPDELKALRNSDSLRIRLENMLETTDVVGPVGAPVGFCTVKGDEIYQFYVSPAARGTGTADALIQAGEKRLKDSEIEVGQLWVIPQNARAIAFYQRNGWDGDALENVPLDTAEGPYLLPCRILQKAL</sequence>
<dbReference type="GO" id="GO:0016747">
    <property type="term" value="F:acyltransferase activity, transferring groups other than amino-acyl groups"/>
    <property type="evidence" value="ECO:0007669"/>
    <property type="project" value="InterPro"/>
</dbReference>
<feature type="chain" id="PRO_5016830925" evidence="1">
    <location>
        <begin position="27"/>
        <end position="264"/>
    </location>
</feature>
<feature type="signal peptide" evidence="1">
    <location>
        <begin position="1"/>
        <end position="26"/>
    </location>
</feature>
<reference evidence="3 4" key="1">
    <citation type="submission" date="2018-09" db="EMBL/GenBank/DDBJ databases">
        <title>Profundibacter amoris BAR1 gen. nov., sp. nov., a new member of the Roseobacter clade isolated at Lokis Castle Vent Field on the Arctic Mid-Oceanic Ridge.</title>
        <authorList>
            <person name="Le Moine Bauer S."/>
            <person name="Sjoeberg A.G."/>
            <person name="L'Haridon S."/>
            <person name="Stokke R."/>
            <person name="Roalkvam I."/>
            <person name="Steen I.H."/>
            <person name="Dahle H."/>
        </authorList>
    </citation>
    <scope>NUCLEOTIDE SEQUENCE [LARGE SCALE GENOMIC DNA]</scope>
    <source>
        <strain evidence="3 4">BAR1</strain>
    </source>
</reference>
<evidence type="ECO:0000313" key="4">
    <source>
        <dbReference type="Proteomes" id="UP000261704"/>
    </source>
</evidence>
<dbReference type="SUPFAM" id="SSF55729">
    <property type="entry name" value="Acyl-CoA N-acyltransferases (Nat)"/>
    <property type="match status" value="1"/>
</dbReference>
<dbReference type="Gene3D" id="3.40.630.30">
    <property type="match status" value="1"/>
</dbReference>
<evidence type="ECO:0000259" key="2">
    <source>
        <dbReference type="PROSITE" id="PS51186"/>
    </source>
</evidence>
<dbReference type="EMBL" id="CP032125">
    <property type="protein sequence ID" value="AXX97080.1"/>
    <property type="molecule type" value="Genomic_DNA"/>
</dbReference>
<dbReference type="RefSeq" id="WP_118941738.1">
    <property type="nucleotide sequence ID" value="NZ_CP032125.1"/>
</dbReference>
<organism evidence="3 4">
    <name type="scientific">Profundibacter amoris</name>
    <dbReference type="NCBI Taxonomy" id="2171755"/>
    <lineage>
        <taxon>Bacteria</taxon>
        <taxon>Pseudomonadati</taxon>
        <taxon>Pseudomonadota</taxon>
        <taxon>Alphaproteobacteria</taxon>
        <taxon>Rhodobacterales</taxon>
        <taxon>Paracoccaceae</taxon>
        <taxon>Profundibacter</taxon>
    </lineage>
</organism>
<dbReference type="CDD" id="cd04301">
    <property type="entry name" value="NAT_SF"/>
    <property type="match status" value="1"/>
</dbReference>
<accession>A0A347UE02</accession>
<dbReference type="AlphaFoldDB" id="A0A347UE02"/>
<dbReference type="Pfam" id="PF00583">
    <property type="entry name" value="Acetyltransf_1"/>
    <property type="match status" value="1"/>
</dbReference>
<keyword evidence="1" id="KW-0732">Signal</keyword>
<proteinExistence type="predicted"/>
<dbReference type="InterPro" id="IPR006311">
    <property type="entry name" value="TAT_signal"/>
</dbReference>